<sequence>MPSLCKLNFCIQTHKEVIMDNLITQLLFSASITGPICVMLLLGVLLKRIHLINDNFIEVASKLVFQVTLPAMLFLSIVNAKHDFSSSSHLIIYGLIANFVFFLFTIYSTRFAFKDKQNHGVIIQGGFRANTAIIALAYVANAYGNTGVALAAIYVASTTILYNIQAVIALTPKNENNKKQAIGIIIKTLTKNPLIISIVLGIICSLLSIPVPSMLSQAGQYFANMTLPLALLCAGGSLNLHSMKEESAATWFATSYKLILSPLFITSGGILIGFRGLELGLIFFMSAAPTAAASYVMARAMGGNAILAANIIAQTTVASLFTCTLGIFVLSSFNLI</sequence>
<comment type="subcellular location">
    <subcellularLocation>
        <location evidence="1">Cell membrane</location>
        <topology evidence="1">Multi-pass membrane protein</topology>
    </subcellularLocation>
</comment>
<dbReference type="PANTHER" id="PTHR36838">
    <property type="entry name" value="AUXIN EFFLUX CARRIER FAMILY PROTEIN"/>
    <property type="match status" value="1"/>
</dbReference>
<feature type="transmembrane region" description="Helical" evidence="8">
    <location>
        <begin position="125"/>
        <end position="143"/>
    </location>
</feature>
<reference evidence="9 10" key="1">
    <citation type="submission" date="2019-11" db="EMBL/GenBank/DDBJ databases">
        <title>Using colonization assays and comparative genomics to discover symbiosis behaviors and factors in Vibrio fischeri.</title>
        <authorList>
            <person name="Bongrand C."/>
            <person name="Moriano-Gutierrez S."/>
            <person name="Arevalo P."/>
            <person name="Mcfall-Ngai M."/>
            <person name="Visick K."/>
            <person name="Polz M.F."/>
            <person name="Ruby E.G."/>
        </authorList>
    </citation>
    <scope>NUCLEOTIDE SEQUENCE [LARGE SCALE GENOMIC DNA]</scope>
    <source>
        <strain evidence="10">emors.3.2</strain>
    </source>
</reference>
<name>A0A6N3Z5V0_ALIFS</name>
<evidence type="ECO:0000256" key="6">
    <source>
        <dbReference type="ARBA" id="ARBA00022989"/>
    </source>
</evidence>
<feature type="transmembrane region" description="Helical" evidence="8">
    <location>
        <begin position="149"/>
        <end position="171"/>
    </location>
</feature>
<feature type="transmembrane region" description="Helical" evidence="8">
    <location>
        <begin position="252"/>
        <end position="274"/>
    </location>
</feature>
<dbReference type="Pfam" id="PF03547">
    <property type="entry name" value="Mem_trans"/>
    <property type="match status" value="1"/>
</dbReference>
<evidence type="ECO:0000313" key="9">
    <source>
        <dbReference type="EMBL" id="MUK44773.1"/>
    </source>
</evidence>
<dbReference type="InterPro" id="IPR004776">
    <property type="entry name" value="Mem_transp_PIN-like"/>
</dbReference>
<feature type="transmembrane region" description="Helical" evidence="8">
    <location>
        <begin position="59"/>
        <end position="78"/>
    </location>
</feature>
<dbReference type="Proteomes" id="UP000435323">
    <property type="component" value="Unassembled WGS sequence"/>
</dbReference>
<organism evidence="9 10">
    <name type="scientific">Aliivibrio fischeri</name>
    <name type="common">Vibrio fischeri</name>
    <dbReference type="NCBI Taxonomy" id="668"/>
    <lineage>
        <taxon>Bacteria</taxon>
        <taxon>Pseudomonadati</taxon>
        <taxon>Pseudomonadota</taxon>
        <taxon>Gammaproteobacteria</taxon>
        <taxon>Vibrionales</taxon>
        <taxon>Vibrionaceae</taxon>
        <taxon>Aliivibrio</taxon>
    </lineage>
</organism>
<dbReference type="Gene3D" id="1.20.1530.20">
    <property type="match status" value="2"/>
</dbReference>
<protein>
    <submittedName>
        <fullName evidence="9">AEC family transporter</fullName>
    </submittedName>
</protein>
<dbReference type="GO" id="GO:0005886">
    <property type="term" value="C:plasma membrane"/>
    <property type="evidence" value="ECO:0007669"/>
    <property type="project" value="UniProtKB-SubCell"/>
</dbReference>
<keyword evidence="7 8" id="KW-0472">Membrane</keyword>
<comment type="similarity">
    <text evidence="2">Belongs to the auxin efflux carrier (TC 2.A.69) family.</text>
</comment>
<dbReference type="PANTHER" id="PTHR36838:SF4">
    <property type="entry name" value="AUXIN EFFLUX CARRIER FAMILY PROTEIN"/>
    <property type="match status" value="1"/>
</dbReference>
<keyword evidence="3" id="KW-0813">Transport</keyword>
<evidence type="ECO:0000313" key="10">
    <source>
        <dbReference type="Proteomes" id="UP000435323"/>
    </source>
</evidence>
<feature type="transmembrane region" description="Helical" evidence="8">
    <location>
        <begin position="90"/>
        <end position="113"/>
    </location>
</feature>
<dbReference type="AlphaFoldDB" id="A0A6N3Z5V0"/>
<proteinExistence type="inferred from homology"/>
<dbReference type="EMBL" id="WOBO01000005">
    <property type="protein sequence ID" value="MUK44773.1"/>
    <property type="molecule type" value="Genomic_DNA"/>
</dbReference>
<gene>
    <name evidence="9" type="ORF">GNP77_05200</name>
</gene>
<feature type="transmembrane region" description="Helical" evidence="8">
    <location>
        <begin position="26"/>
        <end position="47"/>
    </location>
</feature>
<feature type="transmembrane region" description="Helical" evidence="8">
    <location>
        <begin position="305"/>
        <end position="330"/>
    </location>
</feature>
<accession>A0A6N3Z5V0</accession>
<evidence type="ECO:0000256" key="5">
    <source>
        <dbReference type="ARBA" id="ARBA00022692"/>
    </source>
</evidence>
<comment type="caution">
    <text evidence="9">The sequence shown here is derived from an EMBL/GenBank/DDBJ whole genome shotgun (WGS) entry which is preliminary data.</text>
</comment>
<keyword evidence="5 8" id="KW-0812">Transmembrane</keyword>
<keyword evidence="4" id="KW-1003">Cell membrane</keyword>
<dbReference type="InterPro" id="IPR038770">
    <property type="entry name" value="Na+/solute_symporter_sf"/>
</dbReference>
<dbReference type="GO" id="GO:0055085">
    <property type="term" value="P:transmembrane transport"/>
    <property type="evidence" value="ECO:0007669"/>
    <property type="project" value="InterPro"/>
</dbReference>
<evidence type="ECO:0000256" key="3">
    <source>
        <dbReference type="ARBA" id="ARBA00022448"/>
    </source>
</evidence>
<evidence type="ECO:0000256" key="7">
    <source>
        <dbReference type="ARBA" id="ARBA00023136"/>
    </source>
</evidence>
<keyword evidence="6 8" id="KW-1133">Transmembrane helix</keyword>
<feature type="transmembrane region" description="Helical" evidence="8">
    <location>
        <begin position="280"/>
        <end position="298"/>
    </location>
</feature>
<evidence type="ECO:0000256" key="8">
    <source>
        <dbReference type="SAM" id="Phobius"/>
    </source>
</evidence>
<evidence type="ECO:0000256" key="1">
    <source>
        <dbReference type="ARBA" id="ARBA00004651"/>
    </source>
</evidence>
<feature type="transmembrane region" description="Helical" evidence="8">
    <location>
        <begin position="192"/>
        <end position="215"/>
    </location>
</feature>
<evidence type="ECO:0000256" key="2">
    <source>
        <dbReference type="ARBA" id="ARBA00010145"/>
    </source>
</evidence>
<evidence type="ECO:0000256" key="4">
    <source>
        <dbReference type="ARBA" id="ARBA00022475"/>
    </source>
</evidence>